<comment type="caution">
    <text evidence="2">The sequence shown here is derived from an EMBL/GenBank/DDBJ whole genome shotgun (WGS) entry which is preliminary data.</text>
</comment>
<keyword evidence="3" id="KW-1185">Reference proteome</keyword>
<dbReference type="AlphaFoldDB" id="W7TRX1"/>
<feature type="compositionally biased region" description="Basic and acidic residues" evidence="1">
    <location>
        <begin position="178"/>
        <end position="191"/>
    </location>
</feature>
<sequence>FSSFFLPRWQELRDRYTTKTLDTKTSEEYRPPSRPPSPSSLPSSSSASFSSLPDASTYTSDPKPSSFPPSFPSPEIHAPHVPRWTLETRTGGDRIEQGASRADLFHHRHHRHPALAQEPMSFSPPVAPHAHGLQWQRYMHEERVAVGKGGVYGDSFDARMESFEERRRGNGGHGGGEGGREEGREGGREGGRSLSTSVMHASQAYHQSIIDRQDQRRREVFEPRQPHSLYR</sequence>
<evidence type="ECO:0000313" key="2">
    <source>
        <dbReference type="EMBL" id="EWM23054.1"/>
    </source>
</evidence>
<feature type="compositionally biased region" description="Polar residues" evidence="1">
    <location>
        <begin position="193"/>
        <end position="206"/>
    </location>
</feature>
<feature type="non-terminal residue" evidence="2">
    <location>
        <position position="1"/>
    </location>
</feature>
<evidence type="ECO:0000313" key="3">
    <source>
        <dbReference type="Proteomes" id="UP000019335"/>
    </source>
</evidence>
<dbReference type="EMBL" id="AZIL01001886">
    <property type="protein sequence ID" value="EWM23054.1"/>
    <property type="molecule type" value="Genomic_DNA"/>
</dbReference>
<dbReference type="Proteomes" id="UP000019335">
    <property type="component" value="Chromosome 18"/>
</dbReference>
<feature type="region of interest" description="Disordered" evidence="1">
    <location>
        <begin position="162"/>
        <end position="231"/>
    </location>
</feature>
<feature type="compositionally biased region" description="Basic and acidic residues" evidence="1">
    <location>
        <begin position="15"/>
        <end position="31"/>
    </location>
</feature>
<name>W7TRX1_9STRA</name>
<reference evidence="2 3" key="1">
    <citation type="journal article" date="2014" name="Mol. Plant">
        <title>Chromosome Scale Genome Assembly and Transcriptome Profiling of Nannochloropsis gaditana in Nitrogen Depletion.</title>
        <authorList>
            <person name="Corteggiani Carpinelli E."/>
            <person name="Telatin A."/>
            <person name="Vitulo N."/>
            <person name="Forcato C."/>
            <person name="D'Angelo M."/>
            <person name="Schiavon R."/>
            <person name="Vezzi A."/>
            <person name="Giacometti G.M."/>
            <person name="Morosinotto T."/>
            <person name="Valle G."/>
        </authorList>
    </citation>
    <scope>NUCLEOTIDE SEQUENCE [LARGE SCALE GENOMIC DNA]</scope>
    <source>
        <strain evidence="2 3">B-31</strain>
    </source>
</reference>
<evidence type="ECO:0000256" key="1">
    <source>
        <dbReference type="SAM" id="MobiDB-lite"/>
    </source>
</evidence>
<feature type="region of interest" description="Disordered" evidence="1">
    <location>
        <begin position="15"/>
        <end position="102"/>
    </location>
</feature>
<proteinExistence type="predicted"/>
<gene>
    <name evidence="2" type="ORF">Naga_101680g1</name>
</gene>
<protein>
    <submittedName>
        <fullName evidence="2">Uncharacterized protein</fullName>
    </submittedName>
</protein>
<organism evidence="2 3">
    <name type="scientific">Nannochloropsis gaditana</name>
    <dbReference type="NCBI Taxonomy" id="72520"/>
    <lineage>
        <taxon>Eukaryota</taxon>
        <taxon>Sar</taxon>
        <taxon>Stramenopiles</taxon>
        <taxon>Ochrophyta</taxon>
        <taxon>Eustigmatophyceae</taxon>
        <taxon>Eustigmatales</taxon>
        <taxon>Monodopsidaceae</taxon>
        <taxon>Nannochloropsis</taxon>
    </lineage>
</organism>
<feature type="compositionally biased region" description="Basic and acidic residues" evidence="1">
    <location>
        <begin position="209"/>
        <end position="225"/>
    </location>
</feature>
<accession>W7TRX1</accession>
<feature type="compositionally biased region" description="Low complexity" evidence="1">
    <location>
        <begin position="40"/>
        <end position="64"/>
    </location>
</feature>